<keyword evidence="1" id="KW-0812">Transmembrane</keyword>
<proteinExistence type="predicted"/>
<keyword evidence="1" id="KW-0472">Membrane</keyword>
<gene>
    <name evidence="2" type="ORF">IQ230_23385</name>
</gene>
<accession>A0ABR9UY41</accession>
<feature type="transmembrane region" description="Helical" evidence="1">
    <location>
        <begin position="124"/>
        <end position="142"/>
    </location>
</feature>
<reference evidence="2 3" key="1">
    <citation type="submission" date="2020-10" db="EMBL/GenBank/DDBJ databases">
        <authorList>
            <person name="Castelo-Branco R."/>
            <person name="Eusebio N."/>
            <person name="Adriana R."/>
            <person name="Vieira A."/>
            <person name="Brugerolle De Fraissinette N."/>
            <person name="Rezende De Castro R."/>
            <person name="Schneider M.P."/>
            <person name="Vasconcelos V."/>
            <person name="Leao P.N."/>
        </authorList>
    </citation>
    <scope>NUCLEOTIDE SEQUENCE [LARGE SCALE GENOMIC DNA]</scope>
    <source>
        <strain evidence="2 3">LEGE 06123</strain>
    </source>
</reference>
<evidence type="ECO:0000256" key="1">
    <source>
        <dbReference type="SAM" id="Phobius"/>
    </source>
</evidence>
<keyword evidence="3" id="KW-1185">Reference proteome</keyword>
<protein>
    <submittedName>
        <fullName evidence="2">Uncharacterized protein</fullName>
    </submittedName>
</protein>
<dbReference type="RefSeq" id="WP_193934623.1">
    <property type="nucleotide sequence ID" value="NZ_CAWPMZ010000132.1"/>
</dbReference>
<dbReference type="Proteomes" id="UP000651156">
    <property type="component" value="Unassembled WGS sequence"/>
</dbReference>
<evidence type="ECO:0000313" key="2">
    <source>
        <dbReference type="EMBL" id="MBE9193233.1"/>
    </source>
</evidence>
<comment type="caution">
    <text evidence="2">The sequence shown here is derived from an EMBL/GenBank/DDBJ whole genome shotgun (WGS) entry which is preliminary data.</text>
</comment>
<name>A0ABR9UY41_9CHRO</name>
<keyword evidence="1" id="KW-1133">Transmembrane helix</keyword>
<sequence length="169" mass="19447">MEWEPDPLTAKKAYTQFQLQQSKPLVRWRNTEALLRHNTLAILMPIVPLSVEYRLRRASKLAEESLLELAEIDLDTISDTELQSARILIGLSFVGFGALFTAFLLLYVSTLHPELNSTGQIRRYWYQYIWFVCLGVAGLFVLGREAMRSHSLNVTSSQKVPWDDQSSWN</sequence>
<dbReference type="EMBL" id="JADEWN010000083">
    <property type="protein sequence ID" value="MBE9193233.1"/>
    <property type="molecule type" value="Genomic_DNA"/>
</dbReference>
<feature type="transmembrane region" description="Helical" evidence="1">
    <location>
        <begin position="87"/>
        <end position="109"/>
    </location>
</feature>
<evidence type="ECO:0000313" key="3">
    <source>
        <dbReference type="Proteomes" id="UP000651156"/>
    </source>
</evidence>
<organism evidence="2 3">
    <name type="scientific">Gloeocapsopsis crepidinum LEGE 06123</name>
    <dbReference type="NCBI Taxonomy" id="588587"/>
    <lineage>
        <taxon>Bacteria</taxon>
        <taxon>Bacillati</taxon>
        <taxon>Cyanobacteriota</taxon>
        <taxon>Cyanophyceae</taxon>
        <taxon>Oscillatoriophycideae</taxon>
        <taxon>Chroococcales</taxon>
        <taxon>Chroococcaceae</taxon>
        <taxon>Gloeocapsopsis</taxon>
    </lineage>
</organism>